<dbReference type="Gene3D" id="2.60.120.200">
    <property type="match status" value="1"/>
</dbReference>
<dbReference type="Pfam" id="PF13385">
    <property type="entry name" value="Laminin_G_3"/>
    <property type="match status" value="1"/>
</dbReference>
<evidence type="ECO:0000259" key="2">
    <source>
        <dbReference type="PROSITE" id="PS51820"/>
    </source>
</evidence>
<evidence type="ECO:0000313" key="3">
    <source>
        <dbReference type="EMBL" id="UYP45249.1"/>
    </source>
</evidence>
<dbReference type="Proteomes" id="UP001208689">
    <property type="component" value="Chromosome"/>
</dbReference>
<feature type="transmembrane region" description="Helical" evidence="1">
    <location>
        <begin position="1905"/>
        <end position="1925"/>
    </location>
</feature>
<keyword evidence="4" id="KW-1185">Reference proteome</keyword>
<reference evidence="3" key="1">
    <citation type="submission" date="2022-09" db="EMBL/GenBank/DDBJ databases">
        <title>Actin cytoskeleton and complex cell architecture in an #Asgard archaeon.</title>
        <authorList>
            <person name="Ponce Toledo R.I."/>
            <person name="Schleper C."/>
            <person name="Rodrigues Oliveira T."/>
            <person name="Wollweber F."/>
            <person name="Xu J."/>
            <person name="Rittmann S."/>
            <person name="Klingl A."/>
            <person name="Pilhofer M."/>
        </authorList>
    </citation>
    <scope>NUCLEOTIDE SEQUENCE</scope>
    <source>
        <strain evidence="3">B-35</strain>
    </source>
</reference>
<dbReference type="InterPro" id="IPR013320">
    <property type="entry name" value="ConA-like_dom_sf"/>
</dbReference>
<feature type="domain" description="PA14" evidence="2">
    <location>
        <begin position="373"/>
        <end position="519"/>
    </location>
</feature>
<gene>
    <name evidence="3" type="ORF">NEF87_001534</name>
</gene>
<accession>A0ABY6HP10</accession>
<name>A0ABY6HP10_9ARCH</name>
<keyword evidence="1" id="KW-1133">Transmembrane helix</keyword>
<proteinExistence type="predicted"/>
<dbReference type="InterPro" id="IPR037524">
    <property type="entry name" value="PA14/GLEYA"/>
</dbReference>
<dbReference type="EMBL" id="CP104013">
    <property type="protein sequence ID" value="UYP45249.1"/>
    <property type="molecule type" value="Genomic_DNA"/>
</dbReference>
<evidence type="ECO:0000256" key="1">
    <source>
        <dbReference type="SAM" id="Phobius"/>
    </source>
</evidence>
<evidence type="ECO:0000313" key="4">
    <source>
        <dbReference type="Proteomes" id="UP001208689"/>
    </source>
</evidence>
<sequence length="2005" mass="227232">MLKSLKNKVKIISILFIVCSSSLQMSSFLDSNIASDAFENLVGDESENTASIRSSGIIASDHLVAHYDFEDSEDLGRDVTNNGHDGTPEVVSQYLDPERGNVLDIPESNSRIRLINDVDLDEQWTISAWFKDIVQVGRWQMLVCGQGQFWVGGYPNTYDLGTYDAGWSGIGHDLSSYTGWHHLVATGHDSQTDFYIDGEFLGSANRKTMSEVYILGNYRSNNYRFADYLDDIRIYDVELTDEEIVDIYNGDQKDPWYSDGNEYQYRFSIDVTDEMNLETDKTLSQKINFTDQLSNMRLSADIDLDSAILVEYNSTSSLNGERTMTIDWDDEVIGFDSQLNATATISWIKNGSDTISCNNTYGGFIRNWAVVGTETRVINLENYYSPDDITFGYQWDEYLSNGNYIDFSVPLGVPGGTNHYAWAQTYIYFPETVDSTYTWFTAERLDDMWLYWDGVNRGYNYNDSTADLTQYIRYNLAKVTKGWHSLLVRYRNRDGDSNWGFTTGFSSSNNVLTEIPDLALSTTYTREVRKYYVYFNTTGEVESIINNNYFGGYAYLNQTSSFMGMPEIYVNPPTYREYQSNLAMISEAPWWDAQWSYRLNLNLSSPKGNHYYSNYLIEEELDFTEIFTDLGVFSTFDENSIRIIEWDEFSGESREIPYQFDKDEYFIAENNAKGTLCWVADGKTTSSRSRFYFIYFDNTEFDYKDAVNYTSSSALDYIMNDNDDFTIRNSKIQISLAEGLPPVGQYHDHIYEVTDLRSGKTLTNPGTSRGWALKDWQYGGITQRYDTEPYNCFYGLSSLQIVSSGPIRVVMKMVFDSSDFIYERFYTLNYLDDTIKIDHQIYAKTAVGAGYWTFTNDWSQPVDEDTAYGFGGMNFDDDADLGIDGSKEFCTDDSYSSIDTTATYLFRKEAWHTMWDENDMVGVGTVWDIAPTTSYSYLYRATLGVGGLSNSFQIRAQAVPAGDTMTFTMYGQVFDNYDGGITKIRAKGLQNDPRVIKGTAVENYDARIMVNLKDIDQKIIEGAFIQISNSSGEDITIKQSNSFGNVSFKGLYDDIWSFSVKYSVNDAVNYTIFTKDITFSIGSDGRRYYDIFNCNLTTLNIFVADIYYSDYDDQILRSANVTLMNATSGVNVNITSSLTNSDGIVTFRLPATQWNFSVSVKNKLRSFIIGNDIGQDENLTNTIVLTSLTSVVFNVSIQEHKTKLTISSFSSQYWSSQNITTIEPYSIEVYYGEIFSLELYFEDIQDGVPIIGAGGVWSLLRKDSNQIVNSSTNIGDLDVGSGFYNLSFYTESLFAGTYIFSLLLNKTDLQDSFLEIEIEILNFNSYLEMKNEGEDFVIQWNSALSLQVDYYSVYPEMRNISNAILNYEVVGRSVSGVLEQYVLNQDMDDNWCTYNLSIVNLNLPVGIYTLRIFGNQTNYKEVDQTYALQIIANPTVLDVSIDNLFAYTSTYMKGAKGEIITFQINYTDLSENYLGLSASVSAFIEGVEDNAEIPLFNNGNGVYNCSIDVDLYDIGKYDVKIQASKLYYESKSIYLDLEILDYWDTNLEIITPPTVYPWNNISSFVVRYESVDPTRSDVALDAADVLSLNITHKVEGIELQLLSLGENQRGLLWDWENLKNNPNYGSGYYLIWFNTSVVSVESSGVFYAIPTLDYSLYQNASIRPYIWITALRTGLTPSTTEIQNVESFELILDQSTKFSVKLNVTDESSAIYGKNIEGAQLNYQIVSREDESQILQSGILDDLSNGLYQFSLNAIKIGEYKIYVTSFLENYTSTTISAFFNCLRKEFSLQTGLNIDNNTIFTPKNREISFSINIADKISGISLSDVSVSFELNGKTYNLIEDSATAGVYSITLSLDELALLEARNQPYQFNIIITRENYTTTSIPIAFQVGLPIDPLIGVTYRSWMIIGATIGAMAVILATYSYIKYANIPLIIKQIDATKKDIEKKRSIGDELITVSAKNEILERLKNRWSLIDLDLAAVLNLDEVKSNKDANVTSGDEKVGGL</sequence>
<dbReference type="PROSITE" id="PS51820">
    <property type="entry name" value="PA14"/>
    <property type="match status" value="1"/>
</dbReference>
<keyword evidence="1" id="KW-0472">Membrane</keyword>
<organism evidence="3 4">
    <name type="scientific">Candidatus Lokiarchaeum ossiferum</name>
    <dbReference type="NCBI Taxonomy" id="2951803"/>
    <lineage>
        <taxon>Archaea</taxon>
        <taxon>Promethearchaeati</taxon>
        <taxon>Promethearchaeota</taxon>
        <taxon>Promethearchaeia</taxon>
        <taxon>Promethearchaeales</taxon>
        <taxon>Promethearchaeaceae</taxon>
        <taxon>Candidatus Lokiarchaeum</taxon>
    </lineage>
</organism>
<protein>
    <recommendedName>
        <fullName evidence="2">PA14 domain-containing protein</fullName>
    </recommendedName>
</protein>
<keyword evidence="1" id="KW-0812">Transmembrane</keyword>
<dbReference type="SUPFAM" id="SSF49899">
    <property type="entry name" value="Concanavalin A-like lectins/glucanases"/>
    <property type="match status" value="1"/>
</dbReference>